<accession>A0A328DTB7</accession>
<dbReference type="PANTHER" id="PTHR10145:SF6">
    <property type="entry name" value="TRANSCRIPTION ELONGATION FACTOR SPT6"/>
    <property type="match status" value="1"/>
</dbReference>
<evidence type="ECO:0000313" key="4">
    <source>
        <dbReference type="Proteomes" id="UP000249390"/>
    </source>
</evidence>
<protein>
    <recommendedName>
        <fullName evidence="2">Spt6 acidic N-terminal domain-containing protein</fullName>
    </recommendedName>
</protein>
<dbReference type="AlphaFoldDB" id="A0A328DTB7"/>
<dbReference type="EMBL" id="NQVE01000097">
    <property type="protein sequence ID" value="RAL48606.1"/>
    <property type="molecule type" value="Genomic_DNA"/>
</dbReference>
<dbReference type="Gene3D" id="1.10.150.850">
    <property type="entry name" value="Spt6, helix-hairpin-helix domain"/>
    <property type="match status" value="1"/>
</dbReference>
<dbReference type="GO" id="GO:0008023">
    <property type="term" value="C:transcription elongation factor complex"/>
    <property type="evidence" value="ECO:0007669"/>
    <property type="project" value="TreeGrafter"/>
</dbReference>
<feature type="compositionally biased region" description="Basic residues" evidence="1">
    <location>
        <begin position="109"/>
        <end position="119"/>
    </location>
</feature>
<dbReference type="InterPro" id="IPR028083">
    <property type="entry name" value="Spt6_acidic_N_dom"/>
</dbReference>
<evidence type="ECO:0000256" key="1">
    <source>
        <dbReference type="SAM" id="MobiDB-lite"/>
    </source>
</evidence>
<dbReference type="GO" id="GO:0034728">
    <property type="term" value="P:nucleosome organization"/>
    <property type="evidence" value="ECO:0007669"/>
    <property type="project" value="TreeGrafter"/>
</dbReference>
<comment type="caution">
    <text evidence="3">The sequence shown here is derived from an EMBL/GenBank/DDBJ whole genome shotgun (WGS) entry which is preliminary data.</text>
</comment>
<evidence type="ECO:0000313" key="3">
    <source>
        <dbReference type="EMBL" id="RAL48606.1"/>
    </source>
</evidence>
<reference evidence="3 4" key="1">
    <citation type="submission" date="2018-06" db="EMBL/GenBank/DDBJ databases">
        <title>The Genome of Cuscuta australis (Dodder) Provides Insight into the Evolution of Plant Parasitism.</title>
        <authorList>
            <person name="Liu H."/>
        </authorList>
    </citation>
    <scope>NUCLEOTIDE SEQUENCE [LARGE SCALE GENOMIC DNA]</scope>
    <source>
        <strain evidence="4">cv. Yunnan</strain>
        <tissue evidence="3">Vines</tissue>
    </source>
</reference>
<evidence type="ECO:0000259" key="2">
    <source>
        <dbReference type="Pfam" id="PF14632"/>
    </source>
</evidence>
<dbReference type="InterPro" id="IPR017072">
    <property type="entry name" value="TF_Spt6"/>
</dbReference>
<dbReference type="InterPro" id="IPR023319">
    <property type="entry name" value="Tex-like_HTH_dom_sf"/>
</dbReference>
<name>A0A328DTB7_9ASTE</name>
<dbReference type="PANTHER" id="PTHR10145">
    <property type="entry name" value="TRANSCRIPTION ELONGATION FACTOR SPT6"/>
    <property type="match status" value="1"/>
</dbReference>
<dbReference type="GO" id="GO:0031491">
    <property type="term" value="F:nucleosome binding"/>
    <property type="evidence" value="ECO:0007669"/>
    <property type="project" value="TreeGrafter"/>
</dbReference>
<feature type="compositionally biased region" description="Acidic residues" evidence="1">
    <location>
        <begin position="157"/>
        <end position="199"/>
    </location>
</feature>
<dbReference type="Pfam" id="PF14632">
    <property type="entry name" value="SPT6_acidic"/>
    <property type="match status" value="1"/>
</dbReference>
<feature type="compositionally biased region" description="Basic and acidic residues" evidence="1">
    <location>
        <begin position="139"/>
        <end position="152"/>
    </location>
</feature>
<sequence>MVRNHVISDGEEDEVHVEEEERDEEPGDGEDVDEDDEEEDDDEEGQDEFEKDGFIVDEEEDEEELAESDEERHKKRKRKKRESERHYELDDDDYELLQESNIAVNRPKQGSKKFKRLKKAQRDSEERRSGFSEEDDFDDSGHIVRTDEEKLKYSLFGDDDGQPLEDIAEEQPEEEEEDADIGEDDEMADFIVDEYDVDENGASKGGKKMNKKKSRQAPGVSSSALQEAHEIFGDPDEMLSRLRKQRLTKTGPYDEPGRLLKEFDPVILSEKYMTEDDERIREIDIPERMQLSDGSTGSPTDEMDISEETNWIYNQLRFVSPFNKRETGLSEEGNELPIDKDDIMRFLDLMHVQKLDLSFIAMYRKEECMTLLKESDEGGVDVSENASDKKPGLKWHKVDILP</sequence>
<feature type="region of interest" description="Disordered" evidence="1">
    <location>
        <begin position="1"/>
        <end position="232"/>
    </location>
</feature>
<feature type="compositionally biased region" description="Basic residues" evidence="1">
    <location>
        <begin position="205"/>
        <end position="215"/>
    </location>
</feature>
<organism evidence="3 4">
    <name type="scientific">Cuscuta australis</name>
    <dbReference type="NCBI Taxonomy" id="267555"/>
    <lineage>
        <taxon>Eukaryota</taxon>
        <taxon>Viridiplantae</taxon>
        <taxon>Streptophyta</taxon>
        <taxon>Embryophyta</taxon>
        <taxon>Tracheophyta</taxon>
        <taxon>Spermatophyta</taxon>
        <taxon>Magnoliopsida</taxon>
        <taxon>eudicotyledons</taxon>
        <taxon>Gunneridae</taxon>
        <taxon>Pentapetalae</taxon>
        <taxon>asterids</taxon>
        <taxon>lamiids</taxon>
        <taxon>Solanales</taxon>
        <taxon>Convolvulaceae</taxon>
        <taxon>Cuscuteae</taxon>
        <taxon>Cuscuta</taxon>
        <taxon>Cuscuta subgen. Grammica</taxon>
        <taxon>Cuscuta sect. Cleistogrammica</taxon>
    </lineage>
</organism>
<dbReference type="GO" id="GO:0042393">
    <property type="term" value="F:histone binding"/>
    <property type="evidence" value="ECO:0007669"/>
    <property type="project" value="TreeGrafter"/>
</dbReference>
<gene>
    <name evidence="3" type="ORF">DM860_000926</name>
</gene>
<dbReference type="Gene3D" id="1.10.10.650">
    <property type="entry name" value="RuvA domain 2-like"/>
    <property type="match status" value="1"/>
</dbReference>
<feature type="compositionally biased region" description="Acidic residues" evidence="1">
    <location>
        <begin position="9"/>
        <end position="69"/>
    </location>
</feature>
<feature type="domain" description="Spt6 acidic N-terminal" evidence="2">
    <location>
        <begin position="35"/>
        <end position="123"/>
    </location>
</feature>
<dbReference type="Proteomes" id="UP000249390">
    <property type="component" value="Unassembled WGS sequence"/>
</dbReference>
<feature type="compositionally biased region" description="Basic and acidic residues" evidence="1">
    <location>
        <begin position="120"/>
        <end position="131"/>
    </location>
</feature>
<keyword evidence="4" id="KW-1185">Reference proteome</keyword>
<proteinExistence type="predicted"/>
<dbReference type="GO" id="GO:0140673">
    <property type="term" value="P:transcription elongation-coupled chromatin remodeling"/>
    <property type="evidence" value="ECO:0007669"/>
    <property type="project" value="InterPro"/>
</dbReference>